<dbReference type="SUPFAM" id="SSF56784">
    <property type="entry name" value="HAD-like"/>
    <property type="match status" value="1"/>
</dbReference>
<reference evidence="1 2" key="1">
    <citation type="journal article" date="2019" name="ISME J.">
        <title>Insights into ecological role of a new deltaproteobacterial order Candidatus Acidulodesulfobacterales by metagenomics and metatranscriptomics.</title>
        <authorList>
            <person name="Tan S."/>
            <person name="Liu J."/>
            <person name="Fang Y."/>
            <person name="Hedlund B.P."/>
            <person name="Lian Z.H."/>
            <person name="Huang L.Y."/>
            <person name="Li J.T."/>
            <person name="Huang L.N."/>
            <person name="Li W.J."/>
            <person name="Jiang H.C."/>
            <person name="Dong H.L."/>
            <person name="Shu W.S."/>
        </authorList>
    </citation>
    <scope>NUCLEOTIDE SEQUENCE [LARGE SCALE GENOMIC DNA]</scope>
    <source>
        <strain evidence="1">AP1</strain>
    </source>
</reference>
<organism evidence="1 2">
    <name type="scientific">Candidatus Acididesulfobacter diazotrophicus</name>
    <dbReference type="NCBI Taxonomy" id="2597226"/>
    <lineage>
        <taxon>Bacteria</taxon>
        <taxon>Deltaproteobacteria</taxon>
        <taxon>Candidatus Acidulodesulfobacterales</taxon>
        <taxon>Candidatus Acididesulfobacter</taxon>
    </lineage>
</organism>
<sequence length="157" mass="17147">MIQLNIPGNADAVIKNVVFDMNGTIAEDGIITDSVVQLLNELSKKVNIYVITSDTFGTASESVKDLIKCKLYIIKGKNSAEKKKDIVYKLGYSETVVIGNGHNDYAMFKQGFIGIGIMGVEGLSLKAALHCDIIIGKIEDAINLLLKPKRLIATLRY</sequence>
<accession>A0A519BP47</accession>
<dbReference type="Gene3D" id="3.40.50.1000">
    <property type="entry name" value="HAD superfamily/HAD-like"/>
    <property type="match status" value="1"/>
</dbReference>
<name>A0A519BP47_9DELT</name>
<gene>
    <name evidence="1" type="ORF">EVG15_02780</name>
</gene>
<dbReference type="Proteomes" id="UP000319296">
    <property type="component" value="Unassembled WGS sequence"/>
</dbReference>
<protein>
    <submittedName>
        <fullName evidence="1">ATPase P</fullName>
    </submittedName>
</protein>
<dbReference type="EMBL" id="SGBB01000003">
    <property type="protein sequence ID" value="RZD19045.1"/>
    <property type="molecule type" value="Genomic_DNA"/>
</dbReference>
<evidence type="ECO:0000313" key="1">
    <source>
        <dbReference type="EMBL" id="RZD19045.1"/>
    </source>
</evidence>
<comment type="caution">
    <text evidence="1">The sequence shown here is derived from an EMBL/GenBank/DDBJ whole genome shotgun (WGS) entry which is preliminary data.</text>
</comment>
<dbReference type="InterPro" id="IPR036412">
    <property type="entry name" value="HAD-like_sf"/>
</dbReference>
<dbReference type="InterPro" id="IPR023214">
    <property type="entry name" value="HAD_sf"/>
</dbReference>
<proteinExistence type="predicted"/>
<evidence type="ECO:0000313" key="2">
    <source>
        <dbReference type="Proteomes" id="UP000319296"/>
    </source>
</evidence>
<dbReference type="AlphaFoldDB" id="A0A519BP47"/>
<dbReference type="CDD" id="cd01427">
    <property type="entry name" value="HAD_like"/>
    <property type="match status" value="1"/>
</dbReference>